<dbReference type="InterPro" id="IPR001296">
    <property type="entry name" value="Glyco_trans_1"/>
</dbReference>
<keyword evidence="3" id="KW-1185">Reference proteome</keyword>
<dbReference type="Gene3D" id="3.40.50.2000">
    <property type="entry name" value="Glycogen Phosphorylase B"/>
    <property type="match status" value="1"/>
</dbReference>
<dbReference type="PANTHER" id="PTHR46401:SF9">
    <property type="entry name" value="MANNOSYLTRANSFERASE A"/>
    <property type="match status" value="1"/>
</dbReference>
<organism evidence="2 3">
    <name type="scientific">Methylosinus trichosporium (strain ATCC 35070 / NCIMB 11131 / UNIQEM 75 / OB3b)</name>
    <dbReference type="NCBI Taxonomy" id="595536"/>
    <lineage>
        <taxon>Bacteria</taxon>
        <taxon>Pseudomonadati</taxon>
        <taxon>Pseudomonadota</taxon>
        <taxon>Alphaproteobacteria</taxon>
        <taxon>Hyphomicrobiales</taxon>
        <taxon>Methylocystaceae</taxon>
        <taxon>Methylosinus</taxon>
    </lineage>
</organism>
<reference evidence="3" key="1">
    <citation type="submission" date="2017-10" db="EMBL/GenBank/DDBJ databases">
        <title>Completed PacBio SMRT sequence of Methylosinus trichosporium OB3b reveals presence of a third large plasmid.</title>
        <authorList>
            <person name="Charles T.C."/>
            <person name="Lynch M.D.J."/>
            <person name="Heil J.R."/>
            <person name="Cheng J."/>
        </authorList>
    </citation>
    <scope>NUCLEOTIDE SEQUENCE [LARGE SCALE GENOMIC DNA]</scope>
    <source>
        <strain evidence="3">OB3b</strain>
    </source>
</reference>
<dbReference type="SUPFAM" id="SSF53756">
    <property type="entry name" value="UDP-Glycosyltransferase/glycogen phosphorylase"/>
    <property type="match status" value="1"/>
</dbReference>
<dbReference type="KEGG" id="mtw:CQW49_16715"/>
<gene>
    <name evidence="2" type="ORF">CQW49_16715</name>
</gene>
<protein>
    <submittedName>
        <fullName evidence="2">Glycosyltransferase family 1 protein</fullName>
    </submittedName>
</protein>
<dbReference type="EMBL" id="CP023737">
    <property type="protein sequence ID" value="ATQ70440.1"/>
    <property type="molecule type" value="Genomic_DNA"/>
</dbReference>
<proteinExistence type="predicted"/>
<dbReference type="PANTHER" id="PTHR46401">
    <property type="entry name" value="GLYCOSYLTRANSFERASE WBBK-RELATED"/>
    <property type="match status" value="1"/>
</dbReference>
<sequence>MTYSVAGHIYQPLRRLEARLVDGFLGLREAVAPKPSTPPAKIEDTPVANVPRIAPAARLVPARRLLVDVTATAKWDAGTGIQRVAKMVTQALYRDAAPLLPAIAVRCEGGRLLTCRRFVASLCGDAATAEDEDEEIILAPGDYFLTLADTWNVLDEYARVFDRVHEAGGAVVSCIFDLIPALHPGACHHTTPARYESWLARALVESDAFLAISRTVAQELADFVEARGLPHRRGLKIGWFPLGSEISCGPATAPRKKIAAAVGPAPLFLCVGTIEPRKGQRVALRAFDALWREGRDVRLVFVGRRGWCEEAVVAEIAGHAEYQRRLFWFDDANDAELAFLYDHATAALAPSFAEGFGLPIAEAARRGRPTICSDIPVFREVGGAGALYFAVNDPSALAARVADLLDGRASGDPAATSRASWTEAAHRIVSVIAKDDWSHELA</sequence>
<evidence type="ECO:0000313" key="3">
    <source>
        <dbReference type="Proteomes" id="UP000230709"/>
    </source>
</evidence>
<dbReference type="GO" id="GO:0016757">
    <property type="term" value="F:glycosyltransferase activity"/>
    <property type="evidence" value="ECO:0007669"/>
    <property type="project" value="InterPro"/>
</dbReference>
<dbReference type="Proteomes" id="UP000230709">
    <property type="component" value="Chromosome"/>
</dbReference>
<accession>A0A2D2D5Z4</accession>
<dbReference type="CDD" id="cd03809">
    <property type="entry name" value="GT4_MtfB-like"/>
    <property type="match status" value="1"/>
</dbReference>
<dbReference type="AlphaFoldDB" id="A0A2D2D5Z4"/>
<dbReference type="STRING" id="595536.GCA_000178815_01839"/>
<dbReference type="Pfam" id="PF00534">
    <property type="entry name" value="Glycos_transf_1"/>
    <property type="match status" value="1"/>
</dbReference>
<keyword evidence="2" id="KW-0808">Transferase</keyword>
<evidence type="ECO:0000313" key="2">
    <source>
        <dbReference type="EMBL" id="ATQ70440.1"/>
    </source>
</evidence>
<evidence type="ECO:0000259" key="1">
    <source>
        <dbReference type="Pfam" id="PF00534"/>
    </source>
</evidence>
<name>A0A2D2D5Z4_METT3</name>
<feature type="domain" description="Glycosyl transferase family 1" evidence="1">
    <location>
        <begin position="263"/>
        <end position="422"/>
    </location>
</feature>